<dbReference type="Proteomes" id="UP000236321">
    <property type="component" value="Unassembled WGS sequence"/>
</dbReference>
<evidence type="ECO:0000313" key="2">
    <source>
        <dbReference type="Proteomes" id="UP000236321"/>
    </source>
</evidence>
<gene>
    <name evidence="1" type="ORF">BGM30_05370</name>
</gene>
<dbReference type="AlphaFoldDB" id="A0A9P3DDY1"/>
<comment type="caution">
    <text evidence="1">The sequence shown here is derived from an EMBL/GenBank/DDBJ whole genome shotgun (WGS) entry which is preliminary data.</text>
</comment>
<name>A0A9P3DDY1_MICAE</name>
<protein>
    <submittedName>
        <fullName evidence="1">Uncharacterized protein</fullName>
    </submittedName>
</protein>
<organism evidence="1 2">
    <name type="scientific">Microcystis aeruginosa NIES-298</name>
    <dbReference type="NCBI Taxonomy" id="449468"/>
    <lineage>
        <taxon>Bacteria</taxon>
        <taxon>Bacillati</taxon>
        <taxon>Cyanobacteriota</taxon>
        <taxon>Cyanophyceae</taxon>
        <taxon>Oscillatoriophycideae</taxon>
        <taxon>Chroococcales</taxon>
        <taxon>Microcystaceae</taxon>
        <taxon>Microcystis</taxon>
    </lineage>
</organism>
<accession>A0A9P3DDY1</accession>
<proteinExistence type="predicted"/>
<reference evidence="2" key="1">
    <citation type="submission" date="2017-12" db="EMBL/GenBank/DDBJ databases">
        <title>Improved Draft Genome Sequence of Microcystis aeruginosa NIES-298, a Microcystin-Producing Cyanobacterium from Lake Kasumigaura, Japan.</title>
        <authorList>
            <person name="Yamaguchi H."/>
            <person name="Suzuki S."/>
            <person name="Kawachi M."/>
        </authorList>
    </citation>
    <scope>NUCLEOTIDE SEQUENCE [LARGE SCALE GENOMIC DNA]</scope>
    <source>
        <strain evidence="2">NIES-298</strain>
    </source>
</reference>
<evidence type="ECO:0000313" key="1">
    <source>
        <dbReference type="EMBL" id="GBD51444.1"/>
    </source>
</evidence>
<dbReference type="EMBL" id="BEYQ01000001">
    <property type="protein sequence ID" value="GBD51444.1"/>
    <property type="molecule type" value="Genomic_DNA"/>
</dbReference>
<sequence length="110" mass="12544">MKLTISQTKLSKVSLTARKKKMSQLSQSSQLTQETKISFLSETFSDYGLEGILSELIDFVLEEYPDRLHCGILSAYLIPAKNYVAVLNNQQNFRLEMNYPNFTNVEETNG</sequence>